<dbReference type="Pfam" id="PF00583">
    <property type="entry name" value="Acetyltransf_1"/>
    <property type="match status" value="1"/>
</dbReference>
<evidence type="ECO:0000313" key="3">
    <source>
        <dbReference type="Proteomes" id="UP000281708"/>
    </source>
</evidence>
<feature type="domain" description="N-acetyltransferase" evidence="1">
    <location>
        <begin position="1"/>
        <end position="160"/>
    </location>
</feature>
<sequence length="329" mass="36523">MNLVEFGPDDAGSVAAYTDVANAAQRVDAPFLPEQSPLRTEMEMRHSWDGELGRFFLLREGDRVLGTARLDTSEWDNLDLAWVEVVVDPQHRRRGAGTAALAELERLALAGDRHLVGVSGWDSAGVRAFAERTGYLLGSQEIARRLDLTGVDLARIRTLRDEAAERASAYELVRVVGRTPEELLDDLAAITGAINDAPMGDLEYEDEVYPPQRVRDYEEHSTAAGWRLHRLLARHRGTGELGGHTVVLVDVRGEEPARQHDTSVVAAHRGRRLGLLLKAEMVLWLASEEPEVAQVLTWNAEANDHMIAVNEALGFEALGRELEFQRRLS</sequence>
<protein>
    <submittedName>
        <fullName evidence="2">GNAT family N-acetyltransferase</fullName>
    </submittedName>
</protein>
<evidence type="ECO:0000259" key="1">
    <source>
        <dbReference type="PROSITE" id="PS51186"/>
    </source>
</evidence>
<dbReference type="AlphaFoldDB" id="A0A3L8P1S5"/>
<dbReference type="PROSITE" id="PS51186">
    <property type="entry name" value="GNAT"/>
    <property type="match status" value="1"/>
</dbReference>
<dbReference type="SUPFAM" id="SSF55729">
    <property type="entry name" value="Acyl-CoA N-acyltransferases (Nat)"/>
    <property type="match status" value="2"/>
</dbReference>
<accession>A0A3L8P1S5</accession>
<reference evidence="2 3" key="1">
    <citation type="submission" date="2018-10" db="EMBL/GenBank/DDBJ databases">
        <title>Marmoricola sp. 4Q3S-7 whole genome shotgun sequence.</title>
        <authorList>
            <person name="Li F."/>
        </authorList>
    </citation>
    <scope>NUCLEOTIDE SEQUENCE [LARGE SCALE GENOMIC DNA]</scope>
    <source>
        <strain evidence="2 3">4Q3S-7</strain>
    </source>
</reference>
<dbReference type="InterPro" id="IPR016181">
    <property type="entry name" value="Acyl_CoA_acyltransferase"/>
</dbReference>
<keyword evidence="2" id="KW-0808">Transferase</keyword>
<gene>
    <name evidence="2" type="ORF">D9V37_12360</name>
</gene>
<keyword evidence="3" id="KW-1185">Reference proteome</keyword>
<dbReference type="OrthoDB" id="4119890at2"/>
<evidence type="ECO:0000313" key="2">
    <source>
        <dbReference type="EMBL" id="RLV49326.1"/>
    </source>
</evidence>
<dbReference type="GO" id="GO:0016747">
    <property type="term" value="F:acyltransferase activity, transferring groups other than amino-acyl groups"/>
    <property type="evidence" value="ECO:0007669"/>
    <property type="project" value="InterPro"/>
</dbReference>
<dbReference type="InterPro" id="IPR000182">
    <property type="entry name" value="GNAT_dom"/>
</dbReference>
<proteinExistence type="predicted"/>
<dbReference type="RefSeq" id="WP_121806428.1">
    <property type="nucleotide sequence ID" value="NZ_RDBE01000007.1"/>
</dbReference>
<comment type="caution">
    <text evidence="2">The sequence shown here is derived from an EMBL/GenBank/DDBJ whole genome shotgun (WGS) entry which is preliminary data.</text>
</comment>
<dbReference type="Proteomes" id="UP000281708">
    <property type="component" value="Unassembled WGS sequence"/>
</dbReference>
<dbReference type="EMBL" id="RDBE01000007">
    <property type="protein sequence ID" value="RLV49326.1"/>
    <property type="molecule type" value="Genomic_DNA"/>
</dbReference>
<name>A0A3L8P1S5_9ACTN</name>
<dbReference type="CDD" id="cd04301">
    <property type="entry name" value="NAT_SF"/>
    <property type="match status" value="1"/>
</dbReference>
<organism evidence="2 3">
    <name type="scientific">Nocardioides mangrovicus</name>
    <dbReference type="NCBI Taxonomy" id="2478913"/>
    <lineage>
        <taxon>Bacteria</taxon>
        <taxon>Bacillati</taxon>
        <taxon>Actinomycetota</taxon>
        <taxon>Actinomycetes</taxon>
        <taxon>Propionibacteriales</taxon>
        <taxon>Nocardioidaceae</taxon>
        <taxon>Nocardioides</taxon>
    </lineage>
</organism>
<dbReference type="Gene3D" id="3.40.630.30">
    <property type="match status" value="1"/>
</dbReference>